<feature type="compositionally biased region" description="Gly residues" evidence="1">
    <location>
        <begin position="374"/>
        <end position="384"/>
    </location>
</feature>
<keyword evidence="2" id="KW-0472">Membrane</keyword>
<organism evidence="3 4">
    <name type="scientific">Sordaria brevicollis</name>
    <dbReference type="NCBI Taxonomy" id="83679"/>
    <lineage>
        <taxon>Eukaryota</taxon>
        <taxon>Fungi</taxon>
        <taxon>Dikarya</taxon>
        <taxon>Ascomycota</taxon>
        <taxon>Pezizomycotina</taxon>
        <taxon>Sordariomycetes</taxon>
        <taxon>Sordariomycetidae</taxon>
        <taxon>Sordariales</taxon>
        <taxon>Sordariaceae</taxon>
        <taxon>Sordaria</taxon>
    </lineage>
</organism>
<keyword evidence="2" id="KW-0812">Transmembrane</keyword>
<feature type="transmembrane region" description="Helical" evidence="2">
    <location>
        <begin position="143"/>
        <end position="165"/>
    </location>
</feature>
<feature type="region of interest" description="Disordered" evidence="1">
    <location>
        <begin position="257"/>
        <end position="313"/>
    </location>
</feature>
<feature type="compositionally biased region" description="Basic and acidic residues" evidence="1">
    <location>
        <begin position="413"/>
        <end position="429"/>
    </location>
</feature>
<gene>
    <name evidence="3" type="ORF">B0T20DRAFT_427551</name>
</gene>
<evidence type="ECO:0000313" key="3">
    <source>
        <dbReference type="EMBL" id="KAK3386306.1"/>
    </source>
</evidence>
<feature type="region of interest" description="Disordered" evidence="1">
    <location>
        <begin position="361"/>
        <end position="467"/>
    </location>
</feature>
<dbReference type="Proteomes" id="UP001281003">
    <property type="component" value="Unassembled WGS sequence"/>
</dbReference>
<comment type="caution">
    <text evidence="3">The sequence shown here is derived from an EMBL/GenBank/DDBJ whole genome shotgun (WGS) entry which is preliminary data.</text>
</comment>
<dbReference type="EMBL" id="JAUTDP010000020">
    <property type="protein sequence ID" value="KAK3386306.1"/>
    <property type="molecule type" value="Genomic_DNA"/>
</dbReference>
<name>A0AAE0NRF9_SORBR</name>
<dbReference type="AlphaFoldDB" id="A0AAE0NRF9"/>
<reference evidence="3" key="2">
    <citation type="submission" date="2023-07" db="EMBL/GenBank/DDBJ databases">
        <authorList>
            <consortium name="Lawrence Berkeley National Laboratory"/>
            <person name="Haridas S."/>
            <person name="Hensen N."/>
            <person name="Bonometti L."/>
            <person name="Westerberg I."/>
            <person name="Brannstrom I.O."/>
            <person name="Guillou S."/>
            <person name="Cros-Aarteil S."/>
            <person name="Calhoun S."/>
            <person name="Kuo A."/>
            <person name="Mondo S."/>
            <person name="Pangilinan J."/>
            <person name="Riley R."/>
            <person name="LaButti K."/>
            <person name="Andreopoulos B."/>
            <person name="Lipzen A."/>
            <person name="Chen C."/>
            <person name="Yanf M."/>
            <person name="Daum C."/>
            <person name="Ng V."/>
            <person name="Clum A."/>
            <person name="Steindorff A."/>
            <person name="Ohm R."/>
            <person name="Martin F."/>
            <person name="Silar P."/>
            <person name="Natvig D."/>
            <person name="Lalanne C."/>
            <person name="Gautier V."/>
            <person name="Ament-velasquez S.L."/>
            <person name="Kruys A."/>
            <person name="Hutchinson M.I."/>
            <person name="Powell A.J."/>
            <person name="Barry K."/>
            <person name="Miller A.N."/>
            <person name="Grigoriev I.V."/>
            <person name="Debuchy R."/>
            <person name="Gladieux P."/>
            <person name="Thoren M.H."/>
            <person name="Johannesson H."/>
        </authorList>
    </citation>
    <scope>NUCLEOTIDE SEQUENCE</scope>
    <source>
        <strain evidence="3">FGSC 1904</strain>
    </source>
</reference>
<evidence type="ECO:0000256" key="2">
    <source>
        <dbReference type="SAM" id="Phobius"/>
    </source>
</evidence>
<accession>A0AAE0NRF9</accession>
<feature type="compositionally biased region" description="Gly residues" evidence="1">
    <location>
        <begin position="295"/>
        <end position="309"/>
    </location>
</feature>
<keyword evidence="2" id="KW-1133">Transmembrane helix</keyword>
<proteinExistence type="predicted"/>
<protein>
    <submittedName>
        <fullName evidence="3">Uncharacterized protein</fullName>
    </submittedName>
</protein>
<reference evidence="3" key="1">
    <citation type="journal article" date="2023" name="Mol. Phylogenet. Evol.">
        <title>Genome-scale phylogeny and comparative genomics of the fungal order Sordariales.</title>
        <authorList>
            <person name="Hensen N."/>
            <person name="Bonometti L."/>
            <person name="Westerberg I."/>
            <person name="Brannstrom I.O."/>
            <person name="Guillou S."/>
            <person name="Cros-Aarteil S."/>
            <person name="Calhoun S."/>
            <person name="Haridas S."/>
            <person name="Kuo A."/>
            <person name="Mondo S."/>
            <person name="Pangilinan J."/>
            <person name="Riley R."/>
            <person name="LaButti K."/>
            <person name="Andreopoulos B."/>
            <person name="Lipzen A."/>
            <person name="Chen C."/>
            <person name="Yan M."/>
            <person name="Daum C."/>
            <person name="Ng V."/>
            <person name="Clum A."/>
            <person name="Steindorff A."/>
            <person name="Ohm R.A."/>
            <person name="Martin F."/>
            <person name="Silar P."/>
            <person name="Natvig D.O."/>
            <person name="Lalanne C."/>
            <person name="Gautier V."/>
            <person name="Ament-Velasquez S.L."/>
            <person name="Kruys A."/>
            <person name="Hutchinson M.I."/>
            <person name="Powell A.J."/>
            <person name="Barry K."/>
            <person name="Miller A.N."/>
            <person name="Grigoriev I.V."/>
            <person name="Debuchy R."/>
            <person name="Gladieux P."/>
            <person name="Hiltunen Thoren M."/>
            <person name="Johannesson H."/>
        </authorList>
    </citation>
    <scope>NUCLEOTIDE SEQUENCE</scope>
    <source>
        <strain evidence="3">FGSC 1904</strain>
    </source>
</reference>
<sequence>MGMFACVARRWQQVDNPKSWTAMLCTCGSCRGTNAKNGNKQEGSSSLLKDGVAFFDWITVFFPYHILKTVVSPELLELSNISISLDIQPQISRQPTLLHTPKMATSTLNPYRSPAMGSNQRTLLPTHIHTSLLPPRPTNTPTIAILASLLILTIGLTAINTIFTSPALPSFLLKHAFYSPLGIGIIQYLLAIAVCLLTLASILCCIKIFSKLERSRSGSGRSSGNRTYRTHRGHSHRNLLGSIRGDLRDEHERDLERDLEANLPPMPRRQSQSLGIGRSMPGNDMTMDGQDERGGGAGGGAGGGSGNGGTPPHQDNYMGMGMYWDWYRGFIVEDFDASSYTLLDEYDDVFYGFSGFRSGSARDDVRLGQTRNGNGNGKGEGGSFGRTRLDNEIRGAEGGTSASGLGSRSKSKSNLEEGKGSQDGHRMVEDGEDCEPEVPASPAATIGLEQGERVPLMGPEGMGMRYT</sequence>
<evidence type="ECO:0000313" key="4">
    <source>
        <dbReference type="Proteomes" id="UP001281003"/>
    </source>
</evidence>
<feature type="transmembrane region" description="Helical" evidence="2">
    <location>
        <begin position="185"/>
        <end position="209"/>
    </location>
</feature>
<keyword evidence="4" id="KW-1185">Reference proteome</keyword>
<evidence type="ECO:0000256" key="1">
    <source>
        <dbReference type="SAM" id="MobiDB-lite"/>
    </source>
</evidence>